<comment type="caution">
    <text evidence="1">The sequence shown here is derived from an EMBL/GenBank/DDBJ whole genome shotgun (WGS) entry which is preliminary data.</text>
</comment>
<dbReference type="KEGG" id="pob:LPB03_16385"/>
<accession>A0A1B8TP46</accession>
<dbReference type="AlphaFoldDB" id="A0A1B8TP46"/>
<keyword evidence="2" id="KW-1185">Reference proteome</keyword>
<evidence type="ECO:0000313" key="1">
    <source>
        <dbReference type="EMBL" id="OBY61376.1"/>
    </source>
</evidence>
<dbReference type="RefSeq" id="WP_065320706.1">
    <property type="nucleotide sequence ID" value="NZ_CP017477.1"/>
</dbReference>
<sequence>MYENNSTDMVGFLAEFELAGNKNTELIVLGPEDNPSSNKSTQATWDAIHKDELMDWIIKQMEN</sequence>
<organism evidence="1 2">
    <name type="scientific">Polaribacter vadi</name>
    <dbReference type="NCBI Taxonomy" id="1774273"/>
    <lineage>
        <taxon>Bacteria</taxon>
        <taxon>Pseudomonadati</taxon>
        <taxon>Bacteroidota</taxon>
        <taxon>Flavobacteriia</taxon>
        <taxon>Flavobacteriales</taxon>
        <taxon>Flavobacteriaceae</taxon>
    </lineage>
</organism>
<dbReference type="STRING" id="1774273.LPB03_16385"/>
<dbReference type="Proteomes" id="UP000092584">
    <property type="component" value="Unassembled WGS sequence"/>
</dbReference>
<proteinExistence type="predicted"/>
<reference evidence="2" key="1">
    <citation type="submission" date="2016-02" db="EMBL/GenBank/DDBJ databases">
        <authorList>
            <person name="Shin S.-K."/>
            <person name="Yi H."/>
            <person name="Kim E."/>
        </authorList>
    </citation>
    <scope>NUCLEOTIDE SEQUENCE [LARGE SCALE GENOMIC DNA]</scope>
    <source>
        <strain evidence="2">LPB0003</strain>
    </source>
</reference>
<name>A0A1B8TP46_9FLAO</name>
<evidence type="ECO:0000313" key="2">
    <source>
        <dbReference type="Proteomes" id="UP000092584"/>
    </source>
</evidence>
<gene>
    <name evidence="1" type="ORF">LPB3_16325</name>
</gene>
<protein>
    <submittedName>
        <fullName evidence="1">Uncharacterized protein</fullName>
    </submittedName>
</protein>
<dbReference type="EMBL" id="LSFM01000027">
    <property type="protein sequence ID" value="OBY61376.1"/>
    <property type="molecule type" value="Genomic_DNA"/>
</dbReference>